<evidence type="ECO:0000256" key="1">
    <source>
        <dbReference type="SAM" id="MobiDB-lite"/>
    </source>
</evidence>
<dbReference type="KEGG" id="smic:SmB9_27560"/>
<reference evidence="2 3" key="1">
    <citation type="submission" date="2018-06" db="EMBL/GenBank/DDBJ databases">
        <title>Complete Genome Sequence of the Microcystin-Degrading Bacterium Sphingosinicella microcystinivorans Strain B-9.</title>
        <authorList>
            <person name="Jin H."/>
            <person name="Nishizawa T."/>
            <person name="Guo Y."/>
            <person name="Nishizawa A."/>
            <person name="Park H."/>
            <person name="Kato H."/>
            <person name="Tsuji K."/>
            <person name="Harada K."/>
        </authorList>
    </citation>
    <scope>NUCLEOTIDE SEQUENCE [LARGE SCALE GENOMIC DNA]</scope>
    <source>
        <strain evidence="2 3">B9</strain>
    </source>
</reference>
<feature type="region of interest" description="Disordered" evidence="1">
    <location>
        <begin position="18"/>
        <end position="49"/>
    </location>
</feature>
<accession>A0AAD1G1R5</accession>
<dbReference type="AlphaFoldDB" id="A0AAD1G1R5"/>
<evidence type="ECO:0000313" key="2">
    <source>
        <dbReference type="EMBL" id="BBE35098.1"/>
    </source>
</evidence>
<dbReference type="Proteomes" id="UP000275727">
    <property type="component" value="Chromosome"/>
</dbReference>
<sequence length="49" mass="5648">MGASRRDFSPACGLWRRRRRRREHHTASAHANPYTNAYADPHTDTDPNA</sequence>
<protein>
    <submittedName>
        <fullName evidence="2">Uncharacterized protein</fullName>
    </submittedName>
</protein>
<evidence type="ECO:0000313" key="3">
    <source>
        <dbReference type="Proteomes" id="UP000275727"/>
    </source>
</evidence>
<name>A0AAD1G1R5_SPHMI</name>
<proteinExistence type="predicted"/>
<dbReference type="EMBL" id="AP018711">
    <property type="protein sequence ID" value="BBE35098.1"/>
    <property type="molecule type" value="Genomic_DNA"/>
</dbReference>
<organism evidence="2 3">
    <name type="scientific">Sphingosinicella microcystinivorans</name>
    <dbReference type="NCBI Taxonomy" id="335406"/>
    <lineage>
        <taxon>Bacteria</taxon>
        <taxon>Pseudomonadati</taxon>
        <taxon>Pseudomonadota</taxon>
        <taxon>Alphaproteobacteria</taxon>
        <taxon>Sphingomonadales</taxon>
        <taxon>Sphingosinicellaceae</taxon>
        <taxon>Sphingosinicella</taxon>
    </lineage>
</organism>
<gene>
    <name evidence="2" type="ORF">SmB9_27560</name>
</gene>